<protein>
    <submittedName>
        <fullName evidence="1">Uncharacterized protein</fullName>
    </submittedName>
</protein>
<sequence length="904" mass="99309">MEGFVEVSPLSSAPTSVSSDSFIISNDSYVPIHSSSQILVAQDSKELINVEHYEAAVSHTNEKHMNDEKLGKKAPTVTSGLDSLDDILFQPTKTTVGGVGKFQPKPKARTVTSKSGAPGSPAGEVVPVPSSPLITSSIVAEVVSPPPDARLLSSQCEGLRDINPLFSDANEKLLKNNEEFGEQEPTVTSGLNSLDDILFKPKTTARGVGKFRPKPKDPTTTSKSFTVVIPPVDMVPVLSPPPVTPSKDSNSALIDPSSKVQVVAQDADPVQVENSEAVVCDANENIQMNGERLGKQTPTVTSVSDSLDDIFFQPAKTTVHGIGKFQPKPKAPTTSSKSIAPVIPHYVVAPVPSPSTTTSNIAEFVSPPFDPQLSPQIEGLVDRLPLCDTPTSVSFDPLTTGTCFSAPIETSSQLLIDQEDANPTDDVHFKAAVSDANENSQLDHENLGMEAPTVASDVDSLEIHFQHITTAVNLPYDSTHSQHVTQQSSDRSETHLETAVAGGDGYLQTDPVTSKREGIKGRKRRTSTSVKETVGKSSTISEENEAGNTRMQLRKRKAVLSHVEENGVGIEENYNINLMNDKNGSDNEHNGEDGEDPMKRRKVPRRTKGPATKTDKPSRSSKKASDGADPIKKEPAKKKFCHSTRRNRRTVSKELLEKAEEDIDHSKLRMKDLIILAEIKERRSNKEAEALKKSFPYQSADNPTPNDAPYDDEDPLASTEGLDPEDDRANLKYESSCRKLNYHSFMNRTPTERWSKSDTEMFYEAIRQFGADFGMIQQLFPGRTRHQVKLKFKAEERKHPLQVNDALSHRSKDLSHFALVIERLQEAQAEQNSNRDADFPDEPSENEELGAESEPKGEEVAKEELVAHSPVKSNASQDYFDRSQYGNADEPFLQDMEEFEYVSF</sequence>
<accession>A0ACC2LSR2</accession>
<comment type="caution">
    <text evidence="1">The sequence shown here is derived from an EMBL/GenBank/DDBJ whole genome shotgun (WGS) entry which is preliminary data.</text>
</comment>
<evidence type="ECO:0000313" key="2">
    <source>
        <dbReference type="Proteomes" id="UP001234297"/>
    </source>
</evidence>
<dbReference type="Proteomes" id="UP001234297">
    <property type="component" value="Chromosome 3"/>
</dbReference>
<gene>
    <name evidence="1" type="ORF">MRB53_010404</name>
</gene>
<organism evidence="1 2">
    <name type="scientific">Persea americana</name>
    <name type="common">Avocado</name>
    <dbReference type="NCBI Taxonomy" id="3435"/>
    <lineage>
        <taxon>Eukaryota</taxon>
        <taxon>Viridiplantae</taxon>
        <taxon>Streptophyta</taxon>
        <taxon>Embryophyta</taxon>
        <taxon>Tracheophyta</taxon>
        <taxon>Spermatophyta</taxon>
        <taxon>Magnoliopsida</taxon>
        <taxon>Magnoliidae</taxon>
        <taxon>Laurales</taxon>
        <taxon>Lauraceae</taxon>
        <taxon>Persea</taxon>
    </lineage>
</organism>
<keyword evidence="2" id="KW-1185">Reference proteome</keyword>
<proteinExistence type="predicted"/>
<name>A0ACC2LSR2_PERAE</name>
<reference evidence="1 2" key="1">
    <citation type="journal article" date="2022" name="Hortic Res">
        <title>A haplotype resolved chromosomal level avocado genome allows analysis of novel avocado genes.</title>
        <authorList>
            <person name="Nath O."/>
            <person name="Fletcher S.J."/>
            <person name="Hayward A."/>
            <person name="Shaw L.M."/>
            <person name="Masouleh A.K."/>
            <person name="Furtado A."/>
            <person name="Henry R.J."/>
            <person name="Mitter N."/>
        </authorList>
    </citation>
    <scope>NUCLEOTIDE SEQUENCE [LARGE SCALE GENOMIC DNA]</scope>
    <source>
        <strain evidence="2">cv. Hass</strain>
    </source>
</reference>
<evidence type="ECO:0000313" key="1">
    <source>
        <dbReference type="EMBL" id="KAJ8636137.1"/>
    </source>
</evidence>
<dbReference type="EMBL" id="CM056811">
    <property type="protein sequence ID" value="KAJ8636137.1"/>
    <property type="molecule type" value="Genomic_DNA"/>
</dbReference>